<feature type="domain" description="RAP" evidence="3">
    <location>
        <begin position="764"/>
        <end position="824"/>
    </location>
</feature>
<comment type="subcellular location">
    <subcellularLocation>
        <location evidence="1">Mitochondrion</location>
    </subcellularLocation>
</comment>
<dbReference type="GeneID" id="100024222"/>
<reference evidence="4" key="3">
    <citation type="submission" date="2025-09" db="UniProtKB">
        <authorList>
            <consortium name="Ensembl"/>
        </authorList>
    </citation>
    <scope>IDENTIFICATION</scope>
</reference>
<dbReference type="Pfam" id="PF08373">
    <property type="entry name" value="RAP"/>
    <property type="match status" value="1"/>
</dbReference>
<dbReference type="CTD" id="79675"/>
<dbReference type="PROSITE" id="PS51286">
    <property type="entry name" value="RAP"/>
    <property type="match status" value="1"/>
</dbReference>
<keyword evidence="5" id="KW-1185">Reference proteome</keyword>
<dbReference type="PANTHER" id="PTHR21228:SF29">
    <property type="entry name" value="FAST KINASE DOMAIN-CONTAINING PROTEIN 1, MITOCHONDRIAL"/>
    <property type="match status" value="1"/>
</dbReference>
<name>A0A5F8HK47_MONDO</name>
<evidence type="ECO:0000313" key="5">
    <source>
        <dbReference type="Proteomes" id="UP000002280"/>
    </source>
</evidence>
<evidence type="ECO:0000256" key="1">
    <source>
        <dbReference type="ARBA" id="ARBA00004173"/>
    </source>
</evidence>
<dbReference type="Bgee" id="ENSMODG00000008073">
    <property type="expression patterns" value="Expressed in skeletal muscle tissue and 20 other cell types or tissues"/>
</dbReference>
<dbReference type="InterPro" id="IPR050870">
    <property type="entry name" value="FAST_kinase"/>
</dbReference>
<sequence length="838" mass="97017">MLRLRAACEFFWRIFQRGPKASDSLLSQISKCVNEEQVFDIVGNNKSRFSEKHVGYAYKTLWQFQKEKSDLMRSVPYVRDHPQFLTLRILAKDKIELMDDDTLVNVLYIMLRFAVEAHDSLVERLVVEAWRRVERFDLKILSDFSACLVDQQMHFSPLMGKIADILNRKLDSIQSLRILSVLMVNVSSVISQNFGERLVNKTELLLDTMDPSDFNTSIRIVQFLQNIRYNYHPLLEKCSRIFISNIAHLNLDTLSLILALYQSLQFTNFSFQALAREKLSEMIPLYCDPASFVKLFVALGPLAGPMEEKQLRLVLQMMVEELTSQQALAVLVTMEEMNTKDLHLIKKIVSILYKYLHVYTPVELTKITKAVVHLRVHNSKFLRILRELLFSYLRKNVIPSEISRLVQVIAMLPSSHLDESGISRVESILPQCSLSDLHIFASSLSIWIQHDHSHLNNVSQKNLRLLPKLNAYGCERLQKASNLNVLWEELKYVHGEWFEEELLEETIVALQRLGDQVTHTNIINLSSFIVRANYLSTPLLDRIASVTVQQISKIHPLAIHPILLPFSVLNYDPPQKDEFFGACIQRLISHLSVFEPHVLVFLGFTLALAEHFPEDLIRAIFNVEFLAKLDSQLQYLPPFLKLRIYSRLMEFNRAVCLECPEFEIPWFHDSYCQQQENKVKNNIKAVPHQVYKMLGEILGGPNYAQPSALTPYGYIVDFECILDKKKKPLPYRSQDVALNGLPSVCWGPDTHHSMSELPPGAQRVALEFLDSRAFCKNIPHLKGRSAMKIRHLEILGYHVIQIPHLVWNSMELSTKDAWMKYLKEHIFQETNHDYNFYL</sequence>
<dbReference type="GO" id="GO:0044528">
    <property type="term" value="P:regulation of mitochondrial mRNA stability"/>
    <property type="evidence" value="ECO:0000318"/>
    <property type="project" value="GO_Central"/>
</dbReference>
<dbReference type="OMA" id="FRPFSCE"/>
<gene>
    <name evidence="4" type="primary">FASTKD1</name>
</gene>
<organism evidence="4 5">
    <name type="scientific">Monodelphis domestica</name>
    <name type="common">Gray short-tailed opossum</name>
    <dbReference type="NCBI Taxonomy" id="13616"/>
    <lineage>
        <taxon>Eukaryota</taxon>
        <taxon>Metazoa</taxon>
        <taxon>Chordata</taxon>
        <taxon>Craniata</taxon>
        <taxon>Vertebrata</taxon>
        <taxon>Euteleostomi</taxon>
        <taxon>Mammalia</taxon>
        <taxon>Metatheria</taxon>
        <taxon>Didelphimorphia</taxon>
        <taxon>Didelphidae</taxon>
        <taxon>Monodelphis</taxon>
    </lineage>
</organism>
<evidence type="ECO:0000313" key="4">
    <source>
        <dbReference type="Ensembl" id="ENSMODP00000060490.1"/>
    </source>
</evidence>
<dbReference type="AlphaFoldDB" id="A0A5F8HK47"/>
<dbReference type="InParanoid" id="A0A5F8HK47"/>
<dbReference type="GO" id="GO:0005654">
    <property type="term" value="C:nucleoplasm"/>
    <property type="evidence" value="ECO:0007669"/>
    <property type="project" value="Ensembl"/>
</dbReference>
<dbReference type="FunCoup" id="A0A5F8HK47">
    <property type="interactions" value="685"/>
</dbReference>
<dbReference type="GO" id="GO:0000963">
    <property type="term" value="P:mitochondrial RNA processing"/>
    <property type="evidence" value="ECO:0000318"/>
    <property type="project" value="GO_Central"/>
</dbReference>
<evidence type="ECO:0000259" key="3">
    <source>
        <dbReference type="PROSITE" id="PS51286"/>
    </source>
</evidence>
<dbReference type="InterPro" id="IPR010622">
    <property type="entry name" value="FAST_Leu-rich"/>
</dbReference>
<dbReference type="GO" id="GO:0035770">
    <property type="term" value="C:ribonucleoprotein granule"/>
    <property type="evidence" value="ECO:0000318"/>
    <property type="project" value="GO_Central"/>
</dbReference>
<dbReference type="KEGG" id="mdo:100024222"/>
<protein>
    <submittedName>
        <fullName evidence="4">FAST kinase domains 1</fullName>
    </submittedName>
</protein>
<accession>A0A5F8HK47</accession>
<dbReference type="Proteomes" id="UP000002280">
    <property type="component" value="Chromosome 4"/>
</dbReference>
<dbReference type="SMART" id="SM00952">
    <property type="entry name" value="RAP"/>
    <property type="match status" value="1"/>
</dbReference>
<reference evidence="4" key="2">
    <citation type="submission" date="2025-08" db="UniProtKB">
        <authorList>
            <consortium name="Ensembl"/>
        </authorList>
    </citation>
    <scope>IDENTIFICATION</scope>
</reference>
<dbReference type="OrthoDB" id="385235at2759"/>
<keyword evidence="2" id="KW-0496">Mitochondrion</keyword>
<dbReference type="PANTHER" id="PTHR21228">
    <property type="entry name" value="FAST LEU-RICH DOMAIN-CONTAINING"/>
    <property type="match status" value="1"/>
</dbReference>
<reference evidence="4 5" key="1">
    <citation type="journal article" date="2007" name="Nature">
        <title>Genome of the marsupial Monodelphis domestica reveals innovation in non-coding sequences.</title>
        <authorList>
            <person name="Mikkelsen T.S."/>
            <person name="Wakefield M.J."/>
            <person name="Aken B."/>
            <person name="Amemiya C.T."/>
            <person name="Chang J.L."/>
            <person name="Duke S."/>
            <person name="Garber M."/>
            <person name="Gentles A.J."/>
            <person name="Goodstadt L."/>
            <person name="Heger A."/>
            <person name="Jurka J."/>
            <person name="Kamal M."/>
            <person name="Mauceli E."/>
            <person name="Searle S.M."/>
            <person name="Sharpe T."/>
            <person name="Baker M.L."/>
            <person name="Batzer M.A."/>
            <person name="Benos P.V."/>
            <person name="Belov K."/>
            <person name="Clamp M."/>
            <person name="Cook A."/>
            <person name="Cuff J."/>
            <person name="Das R."/>
            <person name="Davidow L."/>
            <person name="Deakin J.E."/>
            <person name="Fazzari M.J."/>
            <person name="Glass J.L."/>
            <person name="Grabherr M."/>
            <person name="Greally J.M."/>
            <person name="Gu W."/>
            <person name="Hore T.A."/>
            <person name="Huttley G.A."/>
            <person name="Kleber M."/>
            <person name="Jirtle R.L."/>
            <person name="Koina E."/>
            <person name="Lee J.T."/>
            <person name="Mahony S."/>
            <person name="Marra M.A."/>
            <person name="Miller R.D."/>
            <person name="Nicholls R.D."/>
            <person name="Oda M."/>
            <person name="Papenfuss A.T."/>
            <person name="Parra Z.E."/>
            <person name="Pollock D.D."/>
            <person name="Ray D.A."/>
            <person name="Schein J.E."/>
            <person name="Speed T.P."/>
            <person name="Thompson K."/>
            <person name="VandeBerg J.L."/>
            <person name="Wade C.M."/>
            <person name="Walker J.A."/>
            <person name="Waters P.D."/>
            <person name="Webber C."/>
            <person name="Weidman J.R."/>
            <person name="Xie X."/>
            <person name="Zody M.C."/>
            <person name="Baldwin J."/>
            <person name="Abdouelleil A."/>
            <person name="Abdulkadir J."/>
            <person name="Abebe A."/>
            <person name="Abera B."/>
            <person name="Abreu J."/>
            <person name="Acer S.C."/>
            <person name="Aftuck L."/>
            <person name="Alexander A."/>
            <person name="An P."/>
            <person name="Anderson E."/>
            <person name="Anderson S."/>
            <person name="Arachi H."/>
            <person name="Azer M."/>
            <person name="Bachantsang P."/>
            <person name="Barry A."/>
            <person name="Bayul T."/>
            <person name="Berlin A."/>
            <person name="Bessette D."/>
            <person name="Bloom T."/>
            <person name="Bloom T."/>
            <person name="Boguslavskiy L."/>
            <person name="Bonnet C."/>
            <person name="Boukhgalter B."/>
            <person name="Bourzgui I."/>
            <person name="Brown A."/>
            <person name="Cahill P."/>
            <person name="Channer S."/>
            <person name="Cheshatsang Y."/>
            <person name="Chuda L."/>
            <person name="Citroen M."/>
            <person name="Collymore A."/>
            <person name="Cooke P."/>
            <person name="Costello M."/>
            <person name="D'Aco K."/>
            <person name="Daza R."/>
            <person name="De Haan G."/>
            <person name="DeGray S."/>
            <person name="DeMaso C."/>
            <person name="Dhargay N."/>
            <person name="Dooley K."/>
            <person name="Dooley E."/>
            <person name="Doricent M."/>
            <person name="Dorje P."/>
            <person name="Dorjee K."/>
            <person name="Dupes A."/>
            <person name="Elong R."/>
            <person name="Falk J."/>
            <person name="Farina A."/>
            <person name="Faro S."/>
            <person name="Ferguson D."/>
            <person name="Fisher S."/>
            <person name="Foley C.D."/>
            <person name="Franke A."/>
            <person name="Friedrich D."/>
            <person name="Gadbois L."/>
            <person name="Gearin G."/>
            <person name="Gearin C.R."/>
            <person name="Giannoukos G."/>
            <person name="Goode T."/>
            <person name="Graham J."/>
            <person name="Grandbois E."/>
            <person name="Grewal S."/>
            <person name="Gyaltsen K."/>
            <person name="Hafez N."/>
            <person name="Hagos B."/>
            <person name="Hall J."/>
            <person name="Henson C."/>
            <person name="Hollinger A."/>
            <person name="Honan T."/>
            <person name="Huard M.D."/>
            <person name="Hughes L."/>
            <person name="Hurhula B."/>
            <person name="Husby M.E."/>
            <person name="Kamat A."/>
            <person name="Kanga B."/>
            <person name="Kashin S."/>
            <person name="Khazanovich D."/>
            <person name="Kisner P."/>
            <person name="Lance K."/>
            <person name="Lara M."/>
            <person name="Lee W."/>
            <person name="Lennon N."/>
            <person name="Letendre F."/>
            <person name="LeVine R."/>
            <person name="Lipovsky A."/>
            <person name="Liu X."/>
            <person name="Liu J."/>
            <person name="Liu S."/>
            <person name="Lokyitsang T."/>
            <person name="Lokyitsang Y."/>
            <person name="Lubonja R."/>
            <person name="Lui A."/>
            <person name="MacDonald P."/>
            <person name="Magnisalis V."/>
            <person name="Maru K."/>
            <person name="Matthews C."/>
            <person name="McCusker W."/>
            <person name="McDonough S."/>
            <person name="Mehta T."/>
            <person name="Meldrim J."/>
            <person name="Meneus L."/>
            <person name="Mihai O."/>
            <person name="Mihalev A."/>
            <person name="Mihova T."/>
            <person name="Mittelman R."/>
            <person name="Mlenga V."/>
            <person name="Montmayeur A."/>
            <person name="Mulrain L."/>
            <person name="Navidi A."/>
            <person name="Naylor J."/>
            <person name="Negash T."/>
            <person name="Nguyen T."/>
            <person name="Nguyen N."/>
            <person name="Nicol R."/>
            <person name="Norbu C."/>
            <person name="Norbu N."/>
            <person name="Novod N."/>
            <person name="O'Neill B."/>
            <person name="Osman S."/>
            <person name="Markiewicz E."/>
            <person name="Oyono O.L."/>
            <person name="Patti C."/>
            <person name="Phunkhang P."/>
            <person name="Pierre F."/>
            <person name="Priest M."/>
            <person name="Raghuraman S."/>
            <person name="Rege F."/>
            <person name="Reyes R."/>
            <person name="Rise C."/>
            <person name="Rogov P."/>
            <person name="Ross K."/>
            <person name="Ryan E."/>
            <person name="Settipalli S."/>
            <person name="Shea T."/>
            <person name="Sherpa N."/>
            <person name="Shi L."/>
            <person name="Shih D."/>
            <person name="Sparrow T."/>
            <person name="Spaulding J."/>
            <person name="Stalker J."/>
            <person name="Stange-Thomann N."/>
            <person name="Stavropoulos S."/>
            <person name="Stone C."/>
            <person name="Strader C."/>
            <person name="Tesfaye S."/>
            <person name="Thomson T."/>
            <person name="Thoulutsang Y."/>
            <person name="Thoulutsang D."/>
            <person name="Topham K."/>
            <person name="Topping I."/>
            <person name="Tsamla T."/>
            <person name="Vassiliev H."/>
            <person name="Vo A."/>
            <person name="Wangchuk T."/>
            <person name="Wangdi T."/>
            <person name="Weiand M."/>
            <person name="Wilkinson J."/>
            <person name="Wilson A."/>
            <person name="Yadav S."/>
            <person name="Young G."/>
            <person name="Yu Q."/>
            <person name="Zembek L."/>
            <person name="Zhong D."/>
            <person name="Zimmer A."/>
            <person name="Zwirko Z."/>
            <person name="Jaffe D.B."/>
            <person name="Alvarez P."/>
            <person name="Brockman W."/>
            <person name="Butler J."/>
            <person name="Chin C."/>
            <person name="Gnerre S."/>
            <person name="MacCallum I."/>
            <person name="Graves J.A."/>
            <person name="Ponting C.P."/>
            <person name="Breen M."/>
            <person name="Samollow P.B."/>
            <person name="Lander E.S."/>
            <person name="Lindblad-Toh K."/>
        </authorList>
    </citation>
    <scope>NUCLEOTIDE SEQUENCE [LARGE SCALE GENOMIC DNA]</scope>
</reference>
<dbReference type="Pfam" id="PF06743">
    <property type="entry name" value="FAST_1"/>
    <property type="match status" value="1"/>
</dbReference>
<dbReference type="Ensembl" id="ENSMODT00000088679.1">
    <property type="protein sequence ID" value="ENSMODP00000060490.1"/>
    <property type="gene ID" value="ENSMODG00000008073.4"/>
</dbReference>
<proteinExistence type="predicted"/>
<dbReference type="GO" id="GO:0005759">
    <property type="term" value="C:mitochondrial matrix"/>
    <property type="evidence" value="ECO:0000318"/>
    <property type="project" value="GO_Central"/>
</dbReference>
<dbReference type="InterPro" id="IPR013584">
    <property type="entry name" value="RAP"/>
</dbReference>
<dbReference type="GeneTree" id="ENSGT01030000234607"/>
<dbReference type="STRING" id="13616.ENSMODP00000060490"/>
<dbReference type="GO" id="GO:0003723">
    <property type="term" value="F:RNA binding"/>
    <property type="evidence" value="ECO:0000318"/>
    <property type="project" value="GO_Central"/>
</dbReference>
<evidence type="ECO:0000256" key="2">
    <source>
        <dbReference type="ARBA" id="ARBA00023128"/>
    </source>
</evidence>
<dbReference type="InterPro" id="IPR013579">
    <property type="entry name" value="FAST_2"/>
</dbReference>
<dbReference type="Pfam" id="PF08368">
    <property type="entry name" value="FAST_2"/>
    <property type="match status" value="1"/>
</dbReference>